<keyword evidence="3" id="KW-1185">Reference proteome</keyword>
<accession>A0A3N1CXQ3</accession>
<dbReference type="PANTHER" id="PTHR33164:SF43">
    <property type="entry name" value="HTH-TYPE TRANSCRIPTIONAL REPRESSOR YETL"/>
    <property type="match status" value="1"/>
</dbReference>
<dbReference type="EMBL" id="RJKE01000001">
    <property type="protein sequence ID" value="ROO86051.1"/>
    <property type="molecule type" value="Genomic_DNA"/>
</dbReference>
<dbReference type="GO" id="GO:0003677">
    <property type="term" value="F:DNA binding"/>
    <property type="evidence" value="ECO:0007669"/>
    <property type="project" value="UniProtKB-KW"/>
</dbReference>
<dbReference type="AlphaFoldDB" id="A0A3N1CXQ3"/>
<dbReference type="InterPro" id="IPR036390">
    <property type="entry name" value="WH_DNA-bd_sf"/>
</dbReference>
<proteinExistence type="predicted"/>
<dbReference type="InterPro" id="IPR000835">
    <property type="entry name" value="HTH_MarR-typ"/>
</dbReference>
<evidence type="ECO:0000313" key="2">
    <source>
        <dbReference type="EMBL" id="ROO86051.1"/>
    </source>
</evidence>
<protein>
    <submittedName>
        <fullName evidence="2">DNA-binding MarR family transcriptional regulator</fullName>
    </submittedName>
</protein>
<sequence length="159" mass="17482">MMTGDPTPLTRLKNAPSWLINQAAAHSHRLLTEGFGAADLRSSHYRLLAGLAEHGPASQAELGRRTGIDRSDVVAALNELAGKSLIERAPDPADRRRNVITLTPEGRRRLTELDGVLARIQDDLVAPLSPAEREEFVRLLTRVNDHHAQARTPEPPRAK</sequence>
<dbReference type="Proteomes" id="UP000272400">
    <property type="component" value="Unassembled WGS sequence"/>
</dbReference>
<dbReference type="Gene3D" id="1.10.10.10">
    <property type="entry name" value="Winged helix-like DNA-binding domain superfamily/Winged helix DNA-binding domain"/>
    <property type="match status" value="1"/>
</dbReference>
<dbReference type="SUPFAM" id="SSF46785">
    <property type="entry name" value="Winged helix' DNA-binding domain"/>
    <property type="match status" value="1"/>
</dbReference>
<dbReference type="GO" id="GO:0006950">
    <property type="term" value="P:response to stress"/>
    <property type="evidence" value="ECO:0007669"/>
    <property type="project" value="TreeGrafter"/>
</dbReference>
<name>A0A3N1CXQ3_9ACTN</name>
<dbReference type="PROSITE" id="PS50995">
    <property type="entry name" value="HTH_MARR_2"/>
    <property type="match status" value="1"/>
</dbReference>
<comment type="caution">
    <text evidence="2">The sequence shown here is derived from an EMBL/GenBank/DDBJ whole genome shotgun (WGS) entry which is preliminary data.</text>
</comment>
<dbReference type="SMART" id="SM00347">
    <property type="entry name" value="HTH_MARR"/>
    <property type="match status" value="1"/>
</dbReference>
<dbReference type="RefSeq" id="WP_123665489.1">
    <property type="nucleotide sequence ID" value="NZ_RJKE01000001.1"/>
</dbReference>
<dbReference type="Pfam" id="PF12802">
    <property type="entry name" value="MarR_2"/>
    <property type="match status" value="1"/>
</dbReference>
<gene>
    <name evidence="2" type="ORF">EDD29_3612</name>
</gene>
<evidence type="ECO:0000313" key="3">
    <source>
        <dbReference type="Proteomes" id="UP000272400"/>
    </source>
</evidence>
<dbReference type="InterPro" id="IPR039422">
    <property type="entry name" value="MarR/SlyA-like"/>
</dbReference>
<dbReference type="PANTHER" id="PTHR33164">
    <property type="entry name" value="TRANSCRIPTIONAL REGULATOR, MARR FAMILY"/>
    <property type="match status" value="1"/>
</dbReference>
<keyword evidence="2" id="KW-0238">DNA-binding</keyword>
<organism evidence="2 3">
    <name type="scientific">Actinocorallia herbida</name>
    <dbReference type="NCBI Taxonomy" id="58109"/>
    <lineage>
        <taxon>Bacteria</taxon>
        <taxon>Bacillati</taxon>
        <taxon>Actinomycetota</taxon>
        <taxon>Actinomycetes</taxon>
        <taxon>Streptosporangiales</taxon>
        <taxon>Thermomonosporaceae</taxon>
        <taxon>Actinocorallia</taxon>
    </lineage>
</organism>
<reference evidence="2 3" key="1">
    <citation type="submission" date="2018-11" db="EMBL/GenBank/DDBJ databases">
        <title>Sequencing the genomes of 1000 actinobacteria strains.</title>
        <authorList>
            <person name="Klenk H.-P."/>
        </authorList>
    </citation>
    <scope>NUCLEOTIDE SEQUENCE [LARGE SCALE GENOMIC DNA]</scope>
    <source>
        <strain evidence="2 3">DSM 44254</strain>
    </source>
</reference>
<dbReference type="PRINTS" id="PR00598">
    <property type="entry name" value="HTHMARR"/>
</dbReference>
<feature type="domain" description="HTH marR-type" evidence="1">
    <location>
        <begin position="13"/>
        <end position="145"/>
    </location>
</feature>
<dbReference type="InterPro" id="IPR036388">
    <property type="entry name" value="WH-like_DNA-bd_sf"/>
</dbReference>
<dbReference type="GO" id="GO:0003700">
    <property type="term" value="F:DNA-binding transcription factor activity"/>
    <property type="evidence" value="ECO:0007669"/>
    <property type="project" value="InterPro"/>
</dbReference>
<dbReference type="OrthoDB" id="4826718at2"/>
<evidence type="ECO:0000259" key="1">
    <source>
        <dbReference type="PROSITE" id="PS50995"/>
    </source>
</evidence>